<accession>A0A8S1RQ36</accession>
<dbReference type="SMART" id="SM01345">
    <property type="entry name" value="Rapamycin_bind"/>
    <property type="match status" value="1"/>
</dbReference>
<gene>
    <name evidence="2" type="ORF">PSON_ATCC_30995.1.T3390014</name>
</gene>
<name>A0A8S1RQ36_9CILI</name>
<dbReference type="OrthoDB" id="381190at2759"/>
<organism evidence="2 3">
    <name type="scientific">Paramecium sonneborni</name>
    <dbReference type="NCBI Taxonomy" id="65129"/>
    <lineage>
        <taxon>Eukaryota</taxon>
        <taxon>Sar</taxon>
        <taxon>Alveolata</taxon>
        <taxon>Ciliophora</taxon>
        <taxon>Intramacronucleata</taxon>
        <taxon>Oligohymenophorea</taxon>
        <taxon>Peniculida</taxon>
        <taxon>Parameciidae</taxon>
        <taxon>Paramecium</taxon>
    </lineage>
</organism>
<reference evidence="2" key="1">
    <citation type="submission" date="2021-01" db="EMBL/GenBank/DDBJ databases">
        <authorList>
            <consortium name="Genoscope - CEA"/>
            <person name="William W."/>
        </authorList>
    </citation>
    <scope>NUCLEOTIDE SEQUENCE</scope>
</reference>
<dbReference type="GO" id="GO:0044877">
    <property type="term" value="F:protein-containing complex binding"/>
    <property type="evidence" value="ECO:0007669"/>
    <property type="project" value="InterPro"/>
</dbReference>
<dbReference type="Pfam" id="PF08771">
    <property type="entry name" value="FRB_dom"/>
    <property type="match status" value="1"/>
</dbReference>
<keyword evidence="3" id="KW-1185">Reference proteome</keyword>
<evidence type="ECO:0000313" key="3">
    <source>
        <dbReference type="Proteomes" id="UP000692954"/>
    </source>
</evidence>
<sequence>MYLSSQRIIEINIFKKQRNQKRQIIFYKILYKSYLQYLNMEWKLLFLMNLDKIINKQILQIVLMLFHKFQQESKFKIRQFNNYYKIYQYISVVYIHKLLFIHYCCLQIKRLQVLKILDDMKKHSPILVNGALIISEELNRTAILLKEAWREGIQEAWTSFSYDKNKTHLERILRGLHDNMRVKLESLSEIQFHQTYGQEIFEAEAWQQRHLRTEDQVCLCVHLIYIQEFIIKSRKKEESSS</sequence>
<evidence type="ECO:0000313" key="2">
    <source>
        <dbReference type="EMBL" id="CAD8130881.1"/>
    </source>
</evidence>
<dbReference type="Proteomes" id="UP000692954">
    <property type="component" value="Unassembled WGS sequence"/>
</dbReference>
<dbReference type="EMBL" id="CAJJDN010000339">
    <property type="protein sequence ID" value="CAD8130881.1"/>
    <property type="molecule type" value="Genomic_DNA"/>
</dbReference>
<comment type="caution">
    <text evidence="2">The sequence shown here is derived from an EMBL/GenBank/DDBJ whole genome shotgun (WGS) entry which is preliminary data.</text>
</comment>
<dbReference type="InterPro" id="IPR009076">
    <property type="entry name" value="FRB_dom"/>
</dbReference>
<feature type="domain" description="FKBP12-rapamycin binding" evidence="1">
    <location>
        <begin position="137"/>
        <end position="220"/>
    </location>
</feature>
<dbReference type="AlphaFoldDB" id="A0A8S1RQ36"/>
<proteinExistence type="predicted"/>
<protein>
    <recommendedName>
        <fullName evidence="1">FKBP12-rapamycin binding domain-containing protein</fullName>
    </recommendedName>
</protein>
<evidence type="ECO:0000259" key="1">
    <source>
        <dbReference type="Pfam" id="PF08771"/>
    </source>
</evidence>